<sequence>MLATACTAWAELITRAPTRASDTMTTAAAVIRDRRDQRPNQPNLSGREDAADGRS</sequence>
<feature type="region of interest" description="Disordered" evidence="1">
    <location>
        <begin position="29"/>
        <end position="55"/>
    </location>
</feature>
<dbReference type="Proteomes" id="UP001501074">
    <property type="component" value="Unassembled WGS sequence"/>
</dbReference>
<protein>
    <submittedName>
        <fullName evidence="2">Uncharacterized protein</fullName>
    </submittedName>
</protein>
<feature type="compositionally biased region" description="Basic and acidic residues" evidence="1">
    <location>
        <begin position="46"/>
        <end position="55"/>
    </location>
</feature>
<evidence type="ECO:0000313" key="2">
    <source>
        <dbReference type="EMBL" id="GAA3591582.1"/>
    </source>
</evidence>
<evidence type="ECO:0000313" key="3">
    <source>
        <dbReference type="Proteomes" id="UP001501074"/>
    </source>
</evidence>
<name>A0ABP6YUH1_9ACTN</name>
<proteinExistence type="predicted"/>
<keyword evidence="3" id="KW-1185">Reference proteome</keyword>
<comment type="caution">
    <text evidence="2">The sequence shown here is derived from an EMBL/GenBank/DDBJ whole genome shotgun (WGS) entry which is preliminary data.</text>
</comment>
<organism evidence="2 3">
    <name type="scientific">Kineosporia mesophila</name>
    <dbReference type="NCBI Taxonomy" id="566012"/>
    <lineage>
        <taxon>Bacteria</taxon>
        <taxon>Bacillati</taxon>
        <taxon>Actinomycetota</taxon>
        <taxon>Actinomycetes</taxon>
        <taxon>Kineosporiales</taxon>
        <taxon>Kineosporiaceae</taxon>
        <taxon>Kineosporia</taxon>
    </lineage>
</organism>
<gene>
    <name evidence="2" type="ORF">GCM10022223_02660</name>
</gene>
<dbReference type="EMBL" id="BAAAZO010000001">
    <property type="protein sequence ID" value="GAA3591582.1"/>
    <property type="molecule type" value="Genomic_DNA"/>
</dbReference>
<reference evidence="3" key="1">
    <citation type="journal article" date="2019" name="Int. J. Syst. Evol. Microbiol.">
        <title>The Global Catalogue of Microorganisms (GCM) 10K type strain sequencing project: providing services to taxonomists for standard genome sequencing and annotation.</title>
        <authorList>
            <consortium name="The Broad Institute Genomics Platform"/>
            <consortium name="The Broad Institute Genome Sequencing Center for Infectious Disease"/>
            <person name="Wu L."/>
            <person name="Ma J."/>
        </authorList>
    </citation>
    <scope>NUCLEOTIDE SEQUENCE [LARGE SCALE GENOMIC DNA]</scope>
    <source>
        <strain evidence="3">JCM 16902</strain>
    </source>
</reference>
<accession>A0ABP6YUH1</accession>
<evidence type="ECO:0000256" key="1">
    <source>
        <dbReference type="SAM" id="MobiDB-lite"/>
    </source>
</evidence>